<keyword evidence="3" id="KW-0804">Transcription</keyword>
<evidence type="ECO:0000256" key="2">
    <source>
        <dbReference type="ARBA" id="ARBA00023125"/>
    </source>
</evidence>
<gene>
    <name evidence="5" type="ORF">SAMN02745121_01604</name>
</gene>
<evidence type="ECO:0000256" key="1">
    <source>
        <dbReference type="ARBA" id="ARBA00023015"/>
    </source>
</evidence>
<dbReference type="Gene3D" id="1.10.10.60">
    <property type="entry name" value="Homeodomain-like"/>
    <property type="match status" value="1"/>
</dbReference>
<accession>A0A1I1V7E0</accession>
<dbReference type="CDD" id="cd02208">
    <property type="entry name" value="cupin_RmlC-like"/>
    <property type="match status" value="1"/>
</dbReference>
<dbReference type="AlphaFoldDB" id="A0A1I1V7E0"/>
<dbReference type="SMART" id="SM00342">
    <property type="entry name" value="HTH_ARAC"/>
    <property type="match status" value="1"/>
</dbReference>
<dbReference type="PANTHER" id="PTHR46796">
    <property type="entry name" value="HTH-TYPE TRANSCRIPTIONAL ACTIVATOR RHAS-RELATED"/>
    <property type="match status" value="1"/>
</dbReference>
<evidence type="ECO:0000313" key="6">
    <source>
        <dbReference type="Proteomes" id="UP000199400"/>
    </source>
</evidence>
<sequence>MRVDDRWQDDRPVFVRHHHVGRWPRPPRPVVHEFAAMVFYVDGRAEVEQRGRVRVEAGDVQLVPAGEAHRMICGGGAEAWGVGFNPVILAASEHAALLEPFERVRAGAAAVMPIPAGRQEHLRRLIAELREESAQAPTALQAQVQRSLLTLVLAEVVRAAPSGGESATAPVVAQALRYIERRCLAPISLRDVAAALDRSPAYVTTALRMATGRTAQQWIAAGRLAEARRRLLTSDETVEAIAERVGGLDPTHFIRMFRREHGCTPAAWRAEHRRPRA</sequence>
<name>A0A1I1V7E0_9BACT</name>
<keyword evidence="6" id="KW-1185">Reference proteome</keyword>
<dbReference type="GO" id="GO:0003700">
    <property type="term" value="F:DNA-binding transcription factor activity"/>
    <property type="evidence" value="ECO:0007669"/>
    <property type="project" value="InterPro"/>
</dbReference>
<dbReference type="PROSITE" id="PS01124">
    <property type="entry name" value="HTH_ARAC_FAMILY_2"/>
    <property type="match status" value="1"/>
</dbReference>
<dbReference type="InterPro" id="IPR050204">
    <property type="entry name" value="AraC_XylS_family_regulators"/>
</dbReference>
<dbReference type="SUPFAM" id="SSF46689">
    <property type="entry name" value="Homeodomain-like"/>
    <property type="match status" value="1"/>
</dbReference>
<dbReference type="InterPro" id="IPR037923">
    <property type="entry name" value="HTH-like"/>
</dbReference>
<dbReference type="Proteomes" id="UP000199400">
    <property type="component" value="Unassembled WGS sequence"/>
</dbReference>
<dbReference type="PANTHER" id="PTHR46796:SF6">
    <property type="entry name" value="ARAC SUBFAMILY"/>
    <property type="match status" value="1"/>
</dbReference>
<dbReference type="Gene3D" id="2.60.120.10">
    <property type="entry name" value="Jelly Rolls"/>
    <property type="match status" value="1"/>
</dbReference>
<dbReference type="SUPFAM" id="SSF51215">
    <property type="entry name" value="Regulatory protein AraC"/>
    <property type="match status" value="1"/>
</dbReference>
<protein>
    <submittedName>
        <fullName evidence="5">Transcriptional regulator, AraC family</fullName>
    </submittedName>
</protein>
<keyword evidence="2" id="KW-0238">DNA-binding</keyword>
<dbReference type="STRING" id="54.SAMN02745121_01604"/>
<evidence type="ECO:0000259" key="4">
    <source>
        <dbReference type="PROSITE" id="PS01124"/>
    </source>
</evidence>
<dbReference type="InterPro" id="IPR018060">
    <property type="entry name" value="HTH_AraC"/>
</dbReference>
<dbReference type="InterPro" id="IPR014710">
    <property type="entry name" value="RmlC-like_jellyroll"/>
</dbReference>
<dbReference type="InterPro" id="IPR009057">
    <property type="entry name" value="Homeodomain-like_sf"/>
</dbReference>
<feature type="domain" description="HTH araC/xylS-type" evidence="4">
    <location>
        <begin position="173"/>
        <end position="271"/>
    </location>
</feature>
<dbReference type="RefSeq" id="WP_100792817.1">
    <property type="nucleotide sequence ID" value="NZ_FOMX01000004.1"/>
</dbReference>
<evidence type="ECO:0000256" key="3">
    <source>
        <dbReference type="ARBA" id="ARBA00023163"/>
    </source>
</evidence>
<evidence type="ECO:0000313" key="5">
    <source>
        <dbReference type="EMBL" id="SFD78927.1"/>
    </source>
</evidence>
<reference evidence="6" key="1">
    <citation type="submission" date="2016-10" db="EMBL/GenBank/DDBJ databases">
        <authorList>
            <person name="Varghese N."/>
            <person name="Submissions S."/>
        </authorList>
    </citation>
    <scope>NUCLEOTIDE SEQUENCE [LARGE SCALE GENOMIC DNA]</scope>
    <source>
        <strain evidence="6">ATCC 25963</strain>
    </source>
</reference>
<dbReference type="Pfam" id="PF12833">
    <property type="entry name" value="HTH_18"/>
    <property type="match status" value="1"/>
</dbReference>
<dbReference type="EMBL" id="FOMX01000004">
    <property type="protein sequence ID" value="SFD78927.1"/>
    <property type="molecule type" value="Genomic_DNA"/>
</dbReference>
<organism evidence="5 6">
    <name type="scientific">Nannocystis exedens</name>
    <dbReference type="NCBI Taxonomy" id="54"/>
    <lineage>
        <taxon>Bacteria</taxon>
        <taxon>Pseudomonadati</taxon>
        <taxon>Myxococcota</taxon>
        <taxon>Polyangia</taxon>
        <taxon>Nannocystales</taxon>
        <taxon>Nannocystaceae</taxon>
        <taxon>Nannocystis</taxon>
    </lineage>
</organism>
<proteinExistence type="predicted"/>
<keyword evidence="1" id="KW-0805">Transcription regulation</keyword>
<dbReference type="GO" id="GO:0043565">
    <property type="term" value="F:sequence-specific DNA binding"/>
    <property type="evidence" value="ECO:0007669"/>
    <property type="project" value="InterPro"/>
</dbReference>